<evidence type="ECO:0000313" key="3">
    <source>
        <dbReference type="EMBL" id="NYA71493.1"/>
    </source>
</evidence>
<dbReference type="PANTHER" id="PTHR40469">
    <property type="entry name" value="SECRETED GLYCOSYL HYDROLASE"/>
    <property type="match status" value="1"/>
</dbReference>
<sequence>MKKLLFLLFAFSAVAQQPAFKVLAFYTGKNDLAHVSFVDEANKWFPQIAKANNFSYEATSDWSKLNAENLKNYKVVLFLDTRPELPEQRLAFENYMKSGGAFLGFHFSAFALDGSTYPNDWLWYNNEFLGCGQYASNTWRPTSAVLKVEKPFHPAVKNVPSVFHSQPNEWYRWEKDLRLNPDIEILLSIDPKSFPLGTGPKAHEIWHEGYYPVFWANKKYKMAYCNMGHNDMDYEGGTNATLSKTFGNVNQNALIVNTLLWLGSK</sequence>
<feature type="domain" description="ThuA-like" evidence="2">
    <location>
        <begin position="25"/>
        <end position="235"/>
    </location>
</feature>
<dbReference type="AlphaFoldDB" id="A0A7Y9C7J1"/>
<gene>
    <name evidence="3" type="ORF">HZF10_11215</name>
</gene>
<accession>A0A7Y9C7J1</accession>
<dbReference type="InterPro" id="IPR029010">
    <property type="entry name" value="ThuA-like"/>
</dbReference>
<evidence type="ECO:0000259" key="2">
    <source>
        <dbReference type="Pfam" id="PF06283"/>
    </source>
</evidence>
<protein>
    <submittedName>
        <fullName evidence="3">ThuA domain-containing protein</fullName>
    </submittedName>
</protein>
<reference evidence="3 4" key="1">
    <citation type="submission" date="2020-07" db="EMBL/GenBank/DDBJ databases">
        <authorList>
            <person name="Sun Q."/>
        </authorList>
    </citation>
    <scope>NUCLEOTIDE SEQUENCE [LARGE SCALE GENOMIC DNA]</scope>
    <source>
        <strain evidence="3 4">MAH-1</strain>
    </source>
</reference>
<dbReference type="SUPFAM" id="SSF52317">
    <property type="entry name" value="Class I glutamine amidotransferase-like"/>
    <property type="match status" value="1"/>
</dbReference>
<keyword evidence="4" id="KW-1185">Reference proteome</keyword>
<dbReference type="RefSeq" id="WP_176006296.1">
    <property type="nucleotide sequence ID" value="NZ_JABWMI010000011.1"/>
</dbReference>
<keyword evidence="1" id="KW-0732">Signal</keyword>
<feature type="chain" id="PRO_5031383389" evidence="1">
    <location>
        <begin position="16"/>
        <end position="265"/>
    </location>
</feature>
<evidence type="ECO:0000256" key="1">
    <source>
        <dbReference type="SAM" id="SignalP"/>
    </source>
</evidence>
<dbReference type="Pfam" id="PF06283">
    <property type="entry name" value="ThuA"/>
    <property type="match status" value="1"/>
</dbReference>
<dbReference type="Gene3D" id="3.40.50.880">
    <property type="match status" value="1"/>
</dbReference>
<dbReference type="Proteomes" id="UP000535020">
    <property type="component" value="Unassembled WGS sequence"/>
</dbReference>
<evidence type="ECO:0000313" key="4">
    <source>
        <dbReference type="Proteomes" id="UP000535020"/>
    </source>
</evidence>
<organism evidence="3 4">
    <name type="scientific">Flavobacterium agri</name>
    <dbReference type="NCBI Taxonomy" id="2743471"/>
    <lineage>
        <taxon>Bacteria</taxon>
        <taxon>Pseudomonadati</taxon>
        <taxon>Bacteroidota</taxon>
        <taxon>Flavobacteriia</taxon>
        <taxon>Flavobacteriales</taxon>
        <taxon>Flavobacteriaceae</taxon>
        <taxon>Flavobacterium</taxon>
    </lineage>
</organism>
<feature type="signal peptide" evidence="1">
    <location>
        <begin position="1"/>
        <end position="15"/>
    </location>
</feature>
<name>A0A7Y9C7J1_9FLAO</name>
<proteinExistence type="predicted"/>
<dbReference type="InterPro" id="IPR029062">
    <property type="entry name" value="Class_I_gatase-like"/>
</dbReference>
<dbReference type="EMBL" id="JACBJI010000004">
    <property type="protein sequence ID" value="NYA71493.1"/>
    <property type="molecule type" value="Genomic_DNA"/>
</dbReference>
<dbReference type="PANTHER" id="PTHR40469:SF2">
    <property type="entry name" value="GALACTOSE-BINDING DOMAIN-LIKE SUPERFAMILY PROTEIN"/>
    <property type="match status" value="1"/>
</dbReference>
<comment type="caution">
    <text evidence="3">The sequence shown here is derived from an EMBL/GenBank/DDBJ whole genome shotgun (WGS) entry which is preliminary data.</text>
</comment>